<gene>
    <name evidence="1" type="ORF">LCGC14_2375370</name>
</gene>
<accession>A0A0F9CPS6</accession>
<organism evidence="1">
    <name type="scientific">marine sediment metagenome</name>
    <dbReference type="NCBI Taxonomy" id="412755"/>
    <lineage>
        <taxon>unclassified sequences</taxon>
        <taxon>metagenomes</taxon>
        <taxon>ecological metagenomes</taxon>
    </lineage>
</organism>
<dbReference type="EMBL" id="LAZR01035104">
    <property type="protein sequence ID" value="KKL28417.1"/>
    <property type="molecule type" value="Genomic_DNA"/>
</dbReference>
<sequence>HPLRYVIEMGRRYFLLEFNGTEPGFIALESREALMECLAQPRDVYLPVIFDRHALLDEPALRVACQASEPDSIQVFYVLRSERAQIWVIDERGSLFGWQPQATNRRYLLTSLLRFLENLTERRTLRNSDLPGALADVRCYEMVVNDGLWRSEYRPQVDSGAALPGFELQAVGVQEGGSRVRFDLYCGEQEFTVLQYGDQLIPAVAHYIHSLRQSREHYPVYLTDVHLPHDLDPRVYQQDIQTSQYLYYRTLLEDALSQELEAFSSKG</sequence>
<reference evidence="1" key="1">
    <citation type="journal article" date="2015" name="Nature">
        <title>Complex archaea that bridge the gap between prokaryotes and eukaryotes.</title>
        <authorList>
            <person name="Spang A."/>
            <person name="Saw J.H."/>
            <person name="Jorgensen S.L."/>
            <person name="Zaremba-Niedzwiedzka K."/>
            <person name="Martijn J."/>
            <person name="Lind A.E."/>
            <person name="van Eijk R."/>
            <person name="Schleper C."/>
            <person name="Guy L."/>
            <person name="Ettema T.J."/>
        </authorList>
    </citation>
    <scope>NUCLEOTIDE SEQUENCE</scope>
</reference>
<feature type="non-terminal residue" evidence="1">
    <location>
        <position position="1"/>
    </location>
</feature>
<name>A0A0F9CPS6_9ZZZZ</name>
<evidence type="ECO:0000313" key="1">
    <source>
        <dbReference type="EMBL" id="KKL28417.1"/>
    </source>
</evidence>
<comment type="caution">
    <text evidence="1">The sequence shown here is derived from an EMBL/GenBank/DDBJ whole genome shotgun (WGS) entry which is preliminary data.</text>
</comment>
<dbReference type="AlphaFoldDB" id="A0A0F9CPS6"/>
<protein>
    <recommendedName>
        <fullName evidence="2">Adenylate cyclase</fullName>
    </recommendedName>
</protein>
<proteinExistence type="predicted"/>
<evidence type="ECO:0008006" key="2">
    <source>
        <dbReference type="Google" id="ProtNLM"/>
    </source>
</evidence>